<sequence length="468" mass="53864">MLDFVIFAVFFVVTLIISIIYLYPGSRRPTTILGLEPSSKQDGNLADIIRSGSLHEFLINIHKQYGSITSFWMSNYQIISLASPELFKNQKKIVDRSSEVYLLFEPLLGSESLFNGDESGKQRRIKYTKSLNENSIKIHSTIIAKITDELLTKWSVMSDQHIPAEEHMMALAIKYQVLSTIGDTFKDNMGIFTLRRNFDTCWYEIQRCLQDLAEPESHRIQAFKEAQNFLEKYLQDAVTKRRDQPTVSPENSLLIDFLLKTDAADSEIVMDLFMTMMFDFHTLGCLLTWLLYFLATHSDVQTKLTKEVQTLKDDEITPENLKKLKYLKQVLDETHRCAVLIQWSAYTQSFDGELEGHKIPKNTPILHAIGVLMQEEQYWPLPTQFDPERFAEDKAKSGLVFQPFDIYGKNGDPKRALLYLCASICITKILRMFRLGLVKGQVVTPVYGLVTKPDDEIWITAQKHTKQS</sequence>
<dbReference type="GO" id="GO:0005506">
    <property type="term" value="F:iron ion binding"/>
    <property type="evidence" value="ECO:0007669"/>
    <property type="project" value="InterPro"/>
</dbReference>
<dbReference type="Gene3D" id="1.10.630.10">
    <property type="entry name" value="Cytochrome P450"/>
    <property type="match status" value="1"/>
</dbReference>
<dbReference type="InterPro" id="IPR052666">
    <property type="entry name" value="CYP450_20A1-like"/>
</dbReference>
<dbReference type="SUPFAM" id="SSF48264">
    <property type="entry name" value="Cytochrome P450"/>
    <property type="match status" value="1"/>
</dbReference>
<evidence type="ECO:0000256" key="2">
    <source>
        <dbReference type="SAM" id="Phobius"/>
    </source>
</evidence>
<accession>A0A0L8HHE3</accession>
<proteinExistence type="inferred from homology"/>
<dbReference type="OrthoDB" id="1470350at2759"/>
<dbReference type="EMBL" id="KQ418160">
    <property type="protein sequence ID" value="KOF88636.1"/>
    <property type="molecule type" value="Genomic_DNA"/>
</dbReference>
<dbReference type="GO" id="GO:0020037">
    <property type="term" value="F:heme binding"/>
    <property type="evidence" value="ECO:0007669"/>
    <property type="project" value="InterPro"/>
</dbReference>
<dbReference type="GO" id="GO:0016020">
    <property type="term" value="C:membrane"/>
    <property type="evidence" value="ECO:0007669"/>
    <property type="project" value="TreeGrafter"/>
</dbReference>
<keyword evidence="2" id="KW-1133">Transmembrane helix</keyword>
<dbReference type="PANTHER" id="PTHR24280">
    <property type="entry name" value="CYTOCHROME P450 20A1"/>
    <property type="match status" value="1"/>
</dbReference>
<comment type="similarity">
    <text evidence="1">Belongs to the cytochrome P450 family.</text>
</comment>
<evidence type="ECO:0008006" key="4">
    <source>
        <dbReference type="Google" id="ProtNLM"/>
    </source>
</evidence>
<name>A0A0L8HHE3_OCTBM</name>
<protein>
    <recommendedName>
        <fullName evidence="4">Cytochrome P450</fullName>
    </recommendedName>
</protein>
<feature type="transmembrane region" description="Helical" evidence="2">
    <location>
        <begin position="6"/>
        <end position="23"/>
    </location>
</feature>
<dbReference type="PRINTS" id="PR00463">
    <property type="entry name" value="EP450I"/>
</dbReference>
<keyword evidence="2" id="KW-0472">Membrane</keyword>
<dbReference type="GO" id="GO:0004497">
    <property type="term" value="F:monooxygenase activity"/>
    <property type="evidence" value="ECO:0007669"/>
    <property type="project" value="InterPro"/>
</dbReference>
<keyword evidence="2" id="KW-0812">Transmembrane</keyword>
<dbReference type="AlphaFoldDB" id="A0A0L8HHE3"/>
<dbReference type="InterPro" id="IPR002401">
    <property type="entry name" value="Cyt_P450_E_grp-I"/>
</dbReference>
<evidence type="ECO:0000256" key="1">
    <source>
        <dbReference type="ARBA" id="ARBA00010617"/>
    </source>
</evidence>
<reference evidence="3" key="1">
    <citation type="submission" date="2015-07" db="EMBL/GenBank/DDBJ databases">
        <title>MeaNS - Measles Nucleotide Surveillance Program.</title>
        <authorList>
            <person name="Tran T."/>
            <person name="Druce J."/>
        </authorList>
    </citation>
    <scope>NUCLEOTIDE SEQUENCE</scope>
    <source>
        <strain evidence="3">UCB-OBI-ISO-001</strain>
        <tissue evidence="3">Gonad</tissue>
    </source>
</reference>
<dbReference type="KEGG" id="obi:106870675"/>
<gene>
    <name evidence="3" type="ORF">OCBIM_22014640mg</name>
</gene>
<evidence type="ECO:0000313" key="3">
    <source>
        <dbReference type="EMBL" id="KOF88636.1"/>
    </source>
</evidence>
<organism evidence="3">
    <name type="scientific">Octopus bimaculoides</name>
    <name type="common">California two-spotted octopus</name>
    <dbReference type="NCBI Taxonomy" id="37653"/>
    <lineage>
        <taxon>Eukaryota</taxon>
        <taxon>Metazoa</taxon>
        <taxon>Spiralia</taxon>
        <taxon>Lophotrochozoa</taxon>
        <taxon>Mollusca</taxon>
        <taxon>Cephalopoda</taxon>
        <taxon>Coleoidea</taxon>
        <taxon>Octopodiformes</taxon>
        <taxon>Octopoda</taxon>
        <taxon>Incirrata</taxon>
        <taxon>Octopodidae</taxon>
        <taxon>Octopus</taxon>
    </lineage>
</organism>
<dbReference type="STRING" id="37653.A0A0L8HHE3"/>
<dbReference type="Pfam" id="PF00067">
    <property type="entry name" value="p450"/>
    <property type="match status" value="1"/>
</dbReference>
<dbReference type="OMA" id="YFQVWSE"/>
<dbReference type="PANTHER" id="PTHR24280:SF4">
    <property type="entry name" value="CYTOCHROME P450 20A1"/>
    <property type="match status" value="1"/>
</dbReference>
<dbReference type="InterPro" id="IPR001128">
    <property type="entry name" value="Cyt_P450"/>
</dbReference>
<dbReference type="InterPro" id="IPR036396">
    <property type="entry name" value="Cyt_P450_sf"/>
</dbReference>
<dbReference type="GO" id="GO:0016705">
    <property type="term" value="F:oxidoreductase activity, acting on paired donors, with incorporation or reduction of molecular oxygen"/>
    <property type="evidence" value="ECO:0007669"/>
    <property type="project" value="InterPro"/>
</dbReference>